<accession>A0A448WF17</accession>
<gene>
    <name evidence="2" type="ORF">PXEA_LOCUS3439</name>
</gene>
<evidence type="ECO:0000256" key="1">
    <source>
        <dbReference type="SAM" id="MobiDB-lite"/>
    </source>
</evidence>
<dbReference type="Proteomes" id="UP000784294">
    <property type="component" value="Unassembled WGS sequence"/>
</dbReference>
<comment type="caution">
    <text evidence="2">The sequence shown here is derived from an EMBL/GenBank/DDBJ whole genome shotgun (WGS) entry which is preliminary data.</text>
</comment>
<feature type="region of interest" description="Disordered" evidence="1">
    <location>
        <begin position="106"/>
        <end position="129"/>
    </location>
</feature>
<reference evidence="2" key="1">
    <citation type="submission" date="2018-11" db="EMBL/GenBank/DDBJ databases">
        <authorList>
            <consortium name="Pathogen Informatics"/>
        </authorList>
    </citation>
    <scope>NUCLEOTIDE SEQUENCE</scope>
</reference>
<keyword evidence="3" id="KW-1185">Reference proteome</keyword>
<proteinExistence type="predicted"/>
<evidence type="ECO:0000313" key="2">
    <source>
        <dbReference type="EMBL" id="VEL09999.1"/>
    </source>
</evidence>
<organism evidence="2 3">
    <name type="scientific">Protopolystoma xenopodis</name>
    <dbReference type="NCBI Taxonomy" id="117903"/>
    <lineage>
        <taxon>Eukaryota</taxon>
        <taxon>Metazoa</taxon>
        <taxon>Spiralia</taxon>
        <taxon>Lophotrochozoa</taxon>
        <taxon>Platyhelminthes</taxon>
        <taxon>Monogenea</taxon>
        <taxon>Polyopisthocotylea</taxon>
        <taxon>Polystomatidea</taxon>
        <taxon>Polystomatidae</taxon>
        <taxon>Protopolystoma</taxon>
    </lineage>
</organism>
<name>A0A448WF17_9PLAT</name>
<evidence type="ECO:0000313" key="3">
    <source>
        <dbReference type="Proteomes" id="UP000784294"/>
    </source>
</evidence>
<protein>
    <submittedName>
        <fullName evidence="2">Uncharacterized protein</fullName>
    </submittedName>
</protein>
<dbReference type="AlphaFoldDB" id="A0A448WF17"/>
<sequence length="492" mass="54830">MSGDVLSPRSDATLAKEAGLGTSCFMQVLIYLPERFVNSLLFRQSSHPSRPGRLGLLSWGLQKALQFRKTIQRIKPLDSRATRHFSQAEHKVRRDLNRRRVRHVREARRLHQMSEPSVSSNLSGPNSSSPFSLVPDLPVHDYSQAPKASSTVENNMEKPVSSARFRRKARKSAFPFAQYLLREQQELQTLEERNLLLSKYSTEVVPKDMFDSPIRLQRPCLPSSSQDILSLIFYSSNGCCSPYRSLLLSTLEILLEISLGWSASNKSGLPNDVSTTNASLPNNYKNISNAFVQSITTSLPVVHTFNEVDEQPKPQDDTVFWLSCRLLCAFMPYLSTMELIHLLRGSTNALPDSRSSENSDEVVAGSPLYILFARLSGLSGLSDPSVELGINGFLNYPTDMNNPSDRQTADYEAVTYGLNCLFAGLMSHFGTDDHQFADELARHSVKNDLPMGFANEVAYENRDEAEIASPTKCPFSSPVPSVSSKYDKAACT</sequence>
<feature type="region of interest" description="Disordered" evidence="1">
    <location>
        <begin position="143"/>
        <end position="164"/>
    </location>
</feature>
<feature type="compositionally biased region" description="Low complexity" evidence="1">
    <location>
        <begin position="117"/>
        <end position="129"/>
    </location>
</feature>
<dbReference type="EMBL" id="CAAALY010007781">
    <property type="protein sequence ID" value="VEL09999.1"/>
    <property type="molecule type" value="Genomic_DNA"/>
</dbReference>
<feature type="region of interest" description="Disordered" evidence="1">
    <location>
        <begin position="472"/>
        <end position="492"/>
    </location>
</feature>